<dbReference type="AlphaFoldDB" id="C0XGJ0"/>
<name>C0XGJ0_LENH9</name>
<gene>
    <name evidence="1" type="ORF">HMPREF0519_0351</name>
</gene>
<organism evidence="1 2">
    <name type="scientific">Lentilactobacillus hilgardii (strain ATCC 8290 / DSM 20176 / CCUG 30140 / JCM 1155 / KCTC 3500 / NBRC 15886 / NCIMB 8040 / NRRL B-1843 / 9)</name>
    <dbReference type="NCBI Taxonomy" id="1423757"/>
    <lineage>
        <taxon>Bacteria</taxon>
        <taxon>Bacillati</taxon>
        <taxon>Bacillota</taxon>
        <taxon>Bacilli</taxon>
        <taxon>Lactobacillales</taxon>
        <taxon>Lactobacillaceae</taxon>
        <taxon>Lentilactobacillus</taxon>
    </lineage>
</organism>
<proteinExistence type="predicted"/>
<keyword evidence="2" id="KW-1185">Reference proteome</keyword>
<sequence>MRRKIHLKTIATHKNDLNHKLFCHYFFRIKLSNKATYFVILIVKKQTK</sequence>
<evidence type="ECO:0000313" key="2">
    <source>
        <dbReference type="Proteomes" id="UP000003752"/>
    </source>
</evidence>
<protein>
    <submittedName>
        <fullName evidence="1">Uncharacterized protein</fullName>
    </submittedName>
</protein>
<dbReference type="HOGENOM" id="CLU_3154085_0_0_9"/>
<comment type="caution">
    <text evidence="1">The sequence shown here is derived from an EMBL/GenBank/DDBJ whole genome shotgun (WGS) entry which is preliminary data.</text>
</comment>
<reference evidence="1 2" key="1">
    <citation type="submission" date="2009-01" db="EMBL/GenBank/DDBJ databases">
        <authorList>
            <person name="Qin X."/>
            <person name="Bachman B."/>
            <person name="Battles P."/>
            <person name="Bell A."/>
            <person name="Bess C."/>
            <person name="Bickham C."/>
            <person name="Chaboub L."/>
            <person name="Chen D."/>
            <person name="Coyle M."/>
            <person name="Deiros D.R."/>
            <person name="Dinh H."/>
            <person name="Forbes L."/>
            <person name="Fowler G."/>
            <person name="Francisco L."/>
            <person name="Fu Q."/>
            <person name="Gubbala S."/>
            <person name="Hale W."/>
            <person name="Han Y."/>
            <person name="Hemphill L."/>
            <person name="Highlander S.K."/>
            <person name="Hirani K."/>
            <person name="Hogues M."/>
            <person name="Jackson L."/>
            <person name="Jakkamsetti A."/>
            <person name="Javaid M."/>
            <person name="Jiang H."/>
            <person name="Korchina V."/>
            <person name="Kovar C."/>
            <person name="Lara F."/>
            <person name="Lee S."/>
            <person name="Mata R."/>
            <person name="Mathew T."/>
            <person name="Moen C."/>
            <person name="Morales K."/>
            <person name="Munidasa M."/>
            <person name="Nazareth L."/>
            <person name="Ngo R."/>
            <person name="Nguyen L."/>
            <person name="Okwuonu G."/>
            <person name="Ongeri F."/>
            <person name="Patil S."/>
            <person name="Petrosino J."/>
            <person name="Pham C."/>
            <person name="Pham P."/>
            <person name="Pu L.-L."/>
            <person name="Puazo M."/>
            <person name="Raj R."/>
            <person name="Reid J."/>
            <person name="Rouhana J."/>
            <person name="Saada N."/>
            <person name="Shang Y."/>
            <person name="Simmons D."/>
            <person name="Thornton R."/>
            <person name="Warren J."/>
            <person name="Weissenberger G."/>
            <person name="Zhang J."/>
            <person name="Zhang L."/>
            <person name="Zhou C."/>
            <person name="Zhu D."/>
            <person name="Muzny D."/>
            <person name="Worley K."/>
            <person name="Gibbs R."/>
        </authorList>
    </citation>
    <scope>NUCLEOTIDE SEQUENCE [LARGE SCALE GENOMIC DNA]</scope>
    <source>
        <strain evidence="2">ATCC 8290 / DSM 20176 / CCUG 30140 / JCM 1155 / KCTC 3500 / NBRC 15886 / NCIMB 8040 / NRRL B-1843 / 9</strain>
    </source>
</reference>
<accession>C0XGJ0</accession>
<dbReference type="EMBL" id="ACGP01000085">
    <property type="protein sequence ID" value="EEI25534.1"/>
    <property type="molecule type" value="Genomic_DNA"/>
</dbReference>
<evidence type="ECO:0000313" key="1">
    <source>
        <dbReference type="EMBL" id="EEI25534.1"/>
    </source>
</evidence>
<dbReference type="Proteomes" id="UP000003752">
    <property type="component" value="Unassembled WGS sequence"/>
</dbReference>